<gene>
    <name evidence="1" type="ORF">EV665_13147</name>
</gene>
<dbReference type="RefSeq" id="WP_133036706.1">
    <property type="nucleotide sequence ID" value="NZ_BAABEI010000012.1"/>
</dbReference>
<proteinExistence type="predicted"/>
<evidence type="ECO:0000313" key="2">
    <source>
        <dbReference type="Proteomes" id="UP000295351"/>
    </source>
</evidence>
<reference evidence="1 2" key="1">
    <citation type="submission" date="2019-03" db="EMBL/GenBank/DDBJ databases">
        <title>Genomic Encyclopedia of Type Strains, Phase IV (KMG-IV): sequencing the most valuable type-strain genomes for metagenomic binning, comparative biology and taxonomic classification.</title>
        <authorList>
            <person name="Goeker M."/>
        </authorList>
    </citation>
    <scope>NUCLEOTIDE SEQUENCE [LARGE SCALE GENOMIC DNA]</scope>
    <source>
        <strain evidence="1 2">DSM 18401</strain>
    </source>
</reference>
<organism evidence="1 2">
    <name type="scientific">Shinella granuli</name>
    <dbReference type="NCBI Taxonomy" id="323621"/>
    <lineage>
        <taxon>Bacteria</taxon>
        <taxon>Pseudomonadati</taxon>
        <taxon>Pseudomonadota</taxon>
        <taxon>Alphaproteobacteria</taxon>
        <taxon>Hyphomicrobiales</taxon>
        <taxon>Rhizobiaceae</taxon>
        <taxon>Shinella</taxon>
    </lineage>
</organism>
<name>A0A4R2C444_SHIGR</name>
<dbReference type="Proteomes" id="UP000295351">
    <property type="component" value="Unassembled WGS sequence"/>
</dbReference>
<accession>A0A4R2C444</accession>
<evidence type="ECO:0000313" key="1">
    <source>
        <dbReference type="EMBL" id="TCN34966.1"/>
    </source>
</evidence>
<sequence length="138" mass="15608">MAKNEHPPIYVLRRGDSLIGEMEADREWIRQQPHDQRIKVLMHGGRSPSKLRFYWSFLGKVVKATDCAPSTETLHDIVKLHTGFVVPIMVKGFPVAVPKSISFTSMSEEEFNAFLEKAIEWIAATYDVTPEMAFGEAA</sequence>
<comment type="caution">
    <text evidence="1">The sequence shown here is derived from an EMBL/GenBank/DDBJ whole genome shotgun (WGS) entry which is preliminary data.</text>
</comment>
<dbReference type="EMBL" id="SLVX01000031">
    <property type="protein sequence ID" value="TCN34966.1"/>
    <property type="molecule type" value="Genomic_DNA"/>
</dbReference>
<dbReference type="AlphaFoldDB" id="A0A4R2C444"/>
<keyword evidence="2" id="KW-1185">Reference proteome</keyword>
<protein>
    <recommendedName>
        <fullName evidence="3">NinB protein</fullName>
    </recommendedName>
</protein>
<evidence type="ECO:0008006" key="3">
    <source>
        <dbReference type="Google" id="ProtNLM"/>
    </source>
</evidence>